<dbReference type="Proteomes" id="UP000272004">
    <property type="component" value="Unassembled WGS sequence"/>
</dbReference>
<reference evidence="1 4" key="2">
    <citation type="submission" date="2020-08" db="EMBL/GenBank/DDBJ databases">
        <title>Genomic Encyclopedia of Type Strains, Phase IV (KMG-IV): sequencing the most valuable type-strain genomes for metagenomic binning, comparative biology and taxonomic classification.</title>
        <authorList>
            <person name="Goeker M."/>
        </authorList>
    </citation>
    <scope>NUCLEOTIDE SEQUENCE [LARGE SCALE GENOMIC DNA]</scope>
    <source>
        <strain evidence="1 4">DSM 19331</strain>
    </source>
</reference>
<dbReference type="Proteomes" id="UP000545490">
    <property type="component" value="Unassembled WGS sequence"/>
</dbReference>
<evidence type="ECO:0000313" key="3">
    <source>
        <dbReference type="Proteomes" id="UP000272004"/>
    </source>
</evidence>
<dbReference type="EMBL" id="JACIDG010000006">
    <property type="protein sequence ID" value="MBB3915553.1"/>
    <property type="molecule type" value="Genomic_DNA"/>
</dbReference>
<dbReference type="AlphaFoldDB" id="A0A7W6B7U9"/>
<reference evidence="2 3" key="1">
    <citation type="submission" date="2018-11" db="EMBL/GenBank/DDBJ databases">
        <authorList>
            <person name="Huo Y."/>
        </authorList>
    </citation>
    <scope>NUCLEOTIDE SEQUENCE [LARGE SCALE GENOMIC DNA]</scope>
    <source>
        <strain evidence="2 3">CCBAU 33202</strain>
    </source>
</reference>
<keyword evidence="3" id="KW-1185">Reference proteome</keyword>
<accession>A0A7W6B7U9</accession>
<dbReference type="EMBL" id="RJJU01000008">
    <property type="protein sequence ID" value="RUM11865.1"/>
    <property type="molecule type" value="Genomic_DNA"/>
</dbReference>
<protein>
    <submittedName>
        <fullName evidence="1">Uncharacterized protein</fullName>
    </submittedName>
</protein>
<evidence type="ECO:0000313" key="2">
    <source>
        <dbReference type="EMBL" id="RUM11865.1"/>
    </source>
</evidence>
<name>A0A7W6B7U9_9HYPH</name>
<proteinExistence type="predicted"/>
<evidence type="ECO:0000313" key="1">
    <source>
        <dbReference type="EMBL" id="MBB3915553.1"/>
    </source>
</evidence>
<gene>
    <name evidence="2" type="ORF">EFB14_15870</name>
    <name evidence="1" type="ORF">GGQ65_002843</name>
</gene>
<comment type="caution">
    <text evidence="1">The sequence shown here is derived from an EMBL/GenBank/DDBJ whole genome shotgun (WGS) entry which is preliminary data.</text>
</comment>
<organism evidence="1 4">
    <name type="scientific">Rhizobium fabae</name>
    <dbReference type="NCBI Taxonomy" id="573179"/>
    <lineage>
        <taxon>Bacteria</taxon>
        <taxon>Pseudomonadati</taxon>
        <taxon>Pseudomonadota</taxon>
        <taxon>Alphaproteobacteria</taxon>
        <taxon>Hyphomicrobiales</taxon>
        <taxon>Rhizobiaceae</taxon>
        <taxon>Rhizobium/Agrobacterium group</taxon>
        <taxon>Rhizobium</taxon>
    </lineage>
</organism>
<evidence type="ECO:0000313" key="4">
    <source>
        <dbReference type="Proteomes" id="UP000545490"/>
    </source>
</evidence>
<sequence>MDTSFETWKRLWPVTNIAEALDFDVALDESQSWDDYTTRFMDANSDGQMIKVARELFADLATEDRSILAAMLYAADFSKIADELSEQMTWWRLSRIGGDNALAVALAIVRQ</sequence>
<dbReference type="RefSeq" id="WP_126826860.1">
    <property type="nucleotide sequence ID" value="NZ_JACIDG010000006.1"/>
</dbReference>